<accession>A0ABR4USQ2</accession>
<evidence type="ECO:0000313" key="1">
    <source>
        <dbReference type="EMBL" id="KFF28229.1"/>
    </source>
</evidence>
<evidence type="ECO:0008006" key="3">
    <source>
        <dbReference type="Google" id="ProtNLM"/>
    </source>
</evidence>
<proteinExistence type="predicted"/>
<dbReference type="SUPFAM" id="SSF74653">
    <property type="entry name" value="TolA/TonB C-terminal domain"/>
    <property type="match status" value="1"/>
</dbReference>
<dbReference type="Gene3D" id="3.30.1150.10">
    <property type="match status" value="1"/>
</dbReference>
<dbReference type="RefSeq" id="WP_051889876.1">
    <property type="nucleotide sequence ID" value="NZ_JPRI01000001.1"/>
</dbReference>
<name>A0ABR4USQ2_9FLAO</name>
<organism evidence="1 2">
    <name type="scientific">Chryseobacterium vrystaatense</name>
    <dbReference type="NCBI Taxonomy" id="307480"/>
    <lineage>
        <taxon>Bacteria</taxon>
        <taxon>Pseudomonadati</taxon>
        <taxon>Bacteroidota</taxon>
        <taxon>Flavobacteriia</taxon>
        <taxon>Flavobacteriales</taxon>
        <taxon>Weeksellaceae</taxon>
        <taxon>Chryseobacterium group</taxon>
        <taxon>Chryseobacterium</taxon>
    </lineage>
</organism>
<gene>
    <name evidence="1" type="ORF">IW16_03160</name>
</gene>
<dbReference type="EMBL" id="JPRI01000001">
    <property type="protein sequence ID" value="KFF28229.1"/>
    <property type="molecule type" value="Genomic_DNA"/>
</dbReference>
<dbReference type="Proteomes" id="UP000028719">
    <property type="component" value="Unassembled WGS sequence"/>
</dbReference>
<protein>
    <recommendedName>
        <fullName evidence="3">TonB C-terminal domain-containing protein</fullName>
    </recommendedName>
</protein>
<reference evidence="1 2" key="1">
    <citation type="submission" date="2014-07" db="EMBL/GenBank/DDBJ databases">
        <title>Genome of Chryseobacterium vrystaatense LMG 22846.</title>
        <authorList>
            <person name="Pipes S.E."/>
            <person name="Stropko S.J."/>
            <person name="Newman J.D."/>
        </authorList>
    </citation>
    <scope>NUCLEOTIDE SEQUENCE [LARGE SCALE GENOMIC DNA]</scope>
    <source>
        <strain evidence="1 2">LMG 22846</strain>
    </source>
</reference>
<evidence type="ECO:0000313" key="2">
    <source>
        <dbReference type="Proteomes" id="UP000028719"/>
    </source>
</evidence>
<comment type="caution">
    <text evidence="1">The sequence shown here is derived from an EMBL/GenBank/DDBJ whole genome shotgun (WGS) entry which is preliminary data.</text>
</comment>
<sequence length="137" mass="15320">MKKITFFFLVLGSVVLFSQTKEPANASPKEHSEGQSVQMVDKQADYPGGIDGFRQTAARKVRVSHIKGVRGKVQAYAKFSINVNGEIEDLTVTGENKQFNREVEIAVKSMKTKWTPGEYKGTPVKTMFTLPFVVDFE</sequence>
<keyword evidence="2" id="KW-1185">Reference proteome</keyword>